<dbReference type="GO" id="GO:0046883">
    <property type="term" value="P:regulation of hormone secretion"/>
    <property type="evidence" value="ECO:0007669"/>
    <property type="project" value="TreeGrafter"/>
</dbReference>
<keyword evidence="4" id="KW-0813">Transport</keyword>
<organism evidence="10 11">
    <name type="scientific">Diploscapter pachys</name>
    <dbReference type="NCBI Taxonomy" id="2018661"/>
    <lineage>
        <taxon>Eukaryota</taxon>
        <taxon>Metazoa</taxon>
        <taxon>Ecdysozoa</taxon>
        <taxon>Nematoda</taxon>
        <taxon>Chromadorea</taxon>
        <taxon>Rhabditida</taxon>
        <taxon>Rhabditina</taxon>
        <taxon>Rhabditomorpha</taxon>
        <taxon>Rhabditoidea</taxon>
        <taxon>Rhabditidae</taxon>
        <taxon>Diploscapter</taxon>
    </lineage>
</organism>
<keyword evidence="11" id="KW-1185">Reference proteome</keyword>
<dbReference type="PANTHER" id="PTHR12738">
    <property type="entry name" value="NEUROENDOCRINE PROTEIN 7B2"/>
    <property type="match status" value="1"/>
</dbReference>
<dbReference type="OrthoDB" id="9922675at2759"/>
<feature type="compositionally biased region" description="Basic residues" evidence="9">
    <location>
        <begin position="519"/>
        <end position="528"/>
    </location>
</feature>
<evidence type="ECO:0000256" key="1">
    <source>
        <dbReference type="ARBA" id="ARBA00004613"/>
    </source>
</evidence>
<dbReference type="GO" id="GO:0030141">
    <property type="term" value="C:secretory granule"/>
    <property type="evidence" value="ECO:0007669"/>
    <property type="project" value="InterPro"/>
</dbReference>
<keyword evidence="8" id="KW-0143">Chaperone</keyword>
<evidence type="ECO:0000256" key="4">
    <source>
        <dbReference type="ARBA" id="ARBA00022448"/>
    </source>
</evidence>
<evidence type="ECO:0000313" key="10">
    <source>
        <dbReference type="EMBL" id="PAV85884.1"/>
    </source>
</evidence>
<dbReference type="AlphaFoldDB" id="A0A2A2LI71"/>
<evidence type="ECO:0000256" key="5">
    <source>
        <dbReference type="ARBA" id="ARBA00022525"/>
    </source>
</evidence>
<comment type="subcellular location">
    <subcellularLocation>
        <location evidence="1">Secreted</location>
    </subcellularLocation>
</comment>
<evidence type="ECO:0000256" key="3">
    <source>
        <dbReference type="ARBA" id="ARBA00019589"/>
    </source>
</evidence>
<evidence type="ECO:0000256" key="7">
    <source>
        <dbReference type="ARBA" id="ARBA00023157"/>
    </source>
</evidence>
<evidence type="ECO:0000256" key="6">
    <source>
        <dbReference type="ARBA" id="ARBA00022729"/>
    </source>
</evidence>
<evidence type="ECO:0000256" key="2">
    <source>
        <dbReference type="ARBA" id="ARBA00006348"/>
    </source>
</evidence>
<dbReference type="STRING" id="2018661.A0A2A2LI71"/>
<evidence type="ECO:0000313" key="11">
    <source>
        <dbReference type="Proteomes" id="UP000218231"/>
    </source>
</evidence>
<evidence type="ECO:0000256" key="8">
    <source>
        <dbReference type="ARBA" id="ARBA00023186"/>
    </source>
</evidence>
<reference evidence="10 11" key="1">
    <citation type="journal article" date="2017" name="Curr. Biol.">
        <title>Genome architecture and evolution of a unichromosomal asexual nematode.</title>
        <authorList>
            <person name="Fradin H."/>
            <person name="Zegar C."/>
            <person name="Gutwein M."/>
            <person name="Lucas J."/>
            <person name="Kovtun M."/>
            <person name="Corcoran D."/>
            <person name="Baugh L.R."/>
            <person name="Kiontke K."/>
            <person name="Gunsalus K."/>
            <person name="Fitch D.H."/>
            <person name="Piano F."/>
        </authorList>
    </citation>
    <scope>NUCLEOTIDE SEQUENCE [LARGE SCALE GENOMIC DNA]</scope>
    <source>
        <strain evidence="10">PF1309</strain>
    </source>
</reference>
<evidence type="ECO:0000256" key="9">
    <source>
        <dbReference type="SAM" id="MobiDB-lite"/>
    </source>
</evidence>
<dbReference type="PANTHER" id="PTHR12738:SF0">
    <property type="entry name" value="NEUROENDOCRINE PROTEIN 7B2"/>
    <property type="match status" value="1"/>
</dbReference>
<comment type="caution">
    <text evidence="10">The sequence shown here is derived from an EMBL/GenBank/DDBJ whole genome shotgun (WGS) entry which is preliminary data.</text>
</comment>
<keyword evidence="6" id="KW-0732">Signal</keyword>
<feature type="region of interest" description="Disordered" evidence="9">
    <location>
        <begin position="482"/>
        <end position="528"/>
    </location>
</feature>
<sequence length="528" mass="60750">MISLINQNDRFIKKISRPDVSDEVRELDDLINELSSQLSMYTNGRDYASEQYRLVLSKASESAFTTWEKFHNEVFGKSLAEKKNKEAESPKSPIIRNSLIAYYALKFRDRVTEIPILEIVYENAIPELKKVGELTAQHEKTIERFAKTNISDRVRNLHHAFLNAQLSHQLYEADEDEAIEIFRLIAQDYTNEELLIWELTYEGSKRRIIECDFEKSDREKMRILKPINIELYQAISNRRLNPNEAEQYWEDIQKVQKSRIEECDGFMRSFSNYYPLFLSSFSAFNISAPPPLVCLVCREGFTQRESPTAACRVPSSSLEMMIPLLAALVVVSSAFDMKSPENMVMPSGDFVDLISRDAENLPEPVAFGHKFISGGAGEGSQKLKEEEDFQQRQEIKSDNVLPAYCEPPNPCPVGYTAEQGCLEEFDNTAEFSRDYQAQQHCVCDQEHMFNCAEKEASDVGQTLQDILDENGLHHNMIAKKFHEKRSSEELSPRKKRSVPTFEGHHKPNPFLQGEPLRTMQKKSGRNVW</sequence>
<keyword evidence="7" id="KW-1015">Disulfide bond</keyword>
<keyword evidence="5" id="KW-0964">Secreted</keyword>
<dbReference type="Proteomes" id="UP000218231">
    <property type="component" value="Unassembled WGS sequence"/>
</dbReference>
<dbReference type="Pfam" id="PF05281">
    <property type="entry name" value="Secretogranin_V"/>
    <property type="match status" value="1"/>
</dbReference>
<dbReference type="GO" id="GO:0030234">
    <property type="term" value="F:enzyme regulator activity"/>
    <property type="evidence" value="ECO:0007669"/>
    <property type="project" value="TreeGrafter"/>
</dbReference>
<protein>
    <recommendedName>
        <fullName evidence="3">Neuroendocrine protein 7B2</fullName>
    </recommendedName>
</protein>
<accession>A0A2A2LI71</accession>
<dbReference type="InterPro" id="IPR007945">
    <property type="entry name" value="Secretogranin_V"/>
</dbReference>
<comment type="similarity">
    <text evidence="2">Belongs to the 7B2 family.</text>
</comment>
<name>A0A2A2LI71_9BILA</name>
<dbReference type="GO" id="GO:0007218">
    <property type="term" value="P:neuropeptide signaling pathway"/>
    <property type="evidence" value="ECO:0007669"/>
    <property type="project" value="InterPro"/>
</dbReference>
<proteinExistence type="inferred from homology"/>
<dbReference type="GO" id="GO:0005576">
    <property type="term" value="C:extracellular region"/>
    <property type="evidence" value="ECO:0007669"/>
    <property type="project" value="UniProtKB-SubCell"/>
</dbReference>
<dbReference type="EMBL" id="LIAE01006717">
    <property type="protein sequence ID" value="PAV85884.1"/>
    <property type="molecule type" value="Genomic_DNA"/>
</dbReference>
<gene>
    <name evidence="10" type="ORF">WR25_09135</name>
</gene>